<dbReference type="GO" id="GO:0008794">
    <property type="term" value="F:arsenate reductase (glutaredoxin) activity"/>
    <property type="evidence" value="ECO:0007669"/>
    <property type="project" value="InterPro"/>
</dbReference>
<dbReference type="AlphaFoldDB" id="A0A346XRS5"/>
<name>A0A346XRS5_9ACTN</name>
<keyword evidence="2" id="KW-0560">Oxidoreductase</keyword>
<evidence type="ECO:0000313" key="5">
    <source>
        <dbReference type="Proteomes" id="UP000264006"/>
    </source>
</evidence>
<dbReference type="InterPro" id="IPR036249">
    <property type="entry name" value="Thioredoxin-like_sf"/>
</dbReference>
<accession>A0A346XRS5</accession>
<dbReference type="InterPro" id="IPR006660">
    <property type="entry name" value="Arsenate_reductase-like"/>
</dbReference>
<evidence type="ECO:0000256" key="3">
    <source>
        <dbReference type="PROSITE-ProRule" id="PRU01282"/>
    </source>
</evidence>
<dbReference type="KEGG" id="euz:DVS28_a0214"/>
<dbReference type="PROSITE" id="PS51353">
    <property type="entry name" value="ARSC"/>
    <property type="match status" value="1"/>
</dbReference>
<dbReference type="PANTHER" id="PTHR30041:SF4">
    <property type="entry name" value="ARSENATE REDUCTASE"/>
    <property type="match status" value="1"/>
</dbReference>
<proteinExistence type="inferred from homology"/>
<gene>
    <name evidence="4" type="ORF">DVS28_a0214</name>
</gene>
<dbReference type="RefSeq" id="WP_114589797.1">
    <property type="nucleotide sequence ID" value="NZ_CP031165.1"/>
</dbReference>
<comment type="similarity">
    <text evidence="1 3">Belongs to the ArsC family.</text>
</comment>
<dbReference type="Gene3D" id="3.40.30.10">
    <property type="entry name" value="Glutaredoxin"/>
    <property type="match status" value="1"/>
</dbReference>
<protein>
    <submittedName>
        <fullName evidence="4">Arsenate reductase</fullName>
    </submittedName>
</protein>
<dbReference type="CDD" id="cd03034">
    <property type="entry name" value="ArsC_ArsC"/>
    <property type="match status" value="1"/>
</dbReference>
<sequence length="114" mass="12478">MEIWHNPRCSKSRQAKGLLEDAGVTFTERRYLEDVPSAERLAEVVGMLGLAPRELVRTADAKTLGLQMDGLDDDAVIALMAANPRIIERPVVISDDGRAVVGRPPERITELLGS</sequence>
<dbReference type="Proteomes" id="UP000264006">
    <property type="component" value="Chromosome"/>
</dbReference>
<evidence type="ECO:0000256" key="2">
    <source>
        <dbReference type="ARBA" id="ARBA00023002"/>
    </source>
</evidence>
<evidence type="ECO:0000313" key="4">
    <source>
        <dbReference type="EMBL" id="AXV04922.1"/>
    </source>
</evidence>
<dbReference type="Pfam" id="PF03960">
    <property type="entry name" value="ArsC"/>
    <property type="match status" value="1"/>
</dbReference>
<keyword evidence="5" id="KW-1185">Reference proteome</keyword>
<organism evidence="4 5">
    <name type="scientific">Euzebya pacifica</name>
    <dbReference type="NCBI Taxonomy" id="1608957"/>
    <lineage>
        <taxon>Bacteria</taxon>
        <taxon>Bacillati</taxon>
        <taxon>Actinomycetota</taxon>
        <taxon>Nitriliruptoria</taxon>
        <taxon>Euzebyales</taxon>
    </lineage>
</organism>
<dbReference type="PANTHER" id="PTHR30041">
    <property type="entry name" value="ARSENATE REDUCTASE"/>
    <property type="match status" value="1"/>
</dbReference>
<evidence type="ECO:0000256" key="1">
    <source>
        <dbReference type="ARBA" id="ARBA00007198"/>
    </source>
</evidence>
<dbReference type="InterPro" id="IPR006659">
    <property type="entry name" value="Arsenate_reductase"/>
</dbReference>
<reference evidence="4 5" key="1">
    <citation type="submission" date="2018-09" db="EMBL/GenBank/DDBJ databases">
        <title>Complete genome sequence of Euzebya sp. DY32-46 isolated from seawater of Pacific Ocean.</title>
        <authorList>
            <person name="Xu L."/>
            <person name="Wu Y.-H."/>
            <person name="Xu X.-W."/>
        </authorList>
    </citation>
    <scope>NUCLEOTIDE SEQUENCE [LARGE SCALE GENOMIC DNA]</scope>
    <source>
        <strain evidence="4 5">DY32-46</strain>
    </source>
</reference>
<dbReference type="EMBL" id="CP031165">
    <property type="protein sequence ID" value="AXV04922.1"/>
    <property type="molecule type" value="Genomic_DNA"/>
</dbReference>
<dbReference type="SUPFAM" id="SSF52833">
    <property type="entry name" value="Thioredoxin-like"/>
    <property type="match status" value="1"/>
</dbReference>
<dbReference type="OrthoDB" id="9790554at2"/>